<feature type="domain" description="D-alanyl-D-alanine carboxypeptidase-like core" evidence="2">
    <location>
        <begin position="202"/>
        <end position="310"/>
    </location>
</feature>
<dbReference type="EMBL" id="BAABAZ010000005">
    <property type="protein sequence ID" value="GAA4284045.1"/>
    <property type="molecule type" value="Genomic_DNA"/>
</dbReference>
<feature type="region of interest" description="Disordered" evidence="1">
    <location>
        <begin position="1"/>
        <end position="30"/>
    </location>
</feature>
<dbReference type="RefSeq" id="WP_236864167.1">
    <property type="nucleotide sequence ID" value="NZ_BAABAZ010000005.1"/>
</dbReference>
<sequence length="318" mass="33219">MGQEATTAPVPVRRRDLRRQEEAARRAERKRALLGPAAAVVAARSDHRIDRRANGAVGAGSVAVRGSDGSALRALKRRRVTTVSAMASVSVAGTAIAAVLLSANTGSTQVAASQQIDAAAVKAVDAEAVDAQIPAGQGDKSAGTADNYAGGVPSTKDRQAEAASRSVTRTVLPGCDGEAPGGQASNGQLPEGWLCEIGIGGHKLRADAAVSFAEMNADFKADTGKDMAITDTYRSLESQISVAGRKPGLAARPGTSLHGWGVAIDFGGGAATATGEQYEWLVKNAHKYGWENPEWAKTSKYEPWHWEYVPARESIRGY</sequence>
<dbReference type="CDD" id="cd14814">
    <property type="entry name" value="Peptidase_M15"/>
    <property type="match status" value="1"/>
</dbReference>
<dbReference type="InterPro" id="IPR052179">
    <property type="entry name" value="DD-CPase-like"/>
</dbReference>
<evidence type="ECO:0000259" key="2">
    <source>
        <dbReference type="Pfam" id="PF02557"/>
    </source>
</evidence>
<dbReference type="InterPro" id="IPR009045">
    <property type="entry name" value="Zn_M74/Hedgehog-like"/>
</dbReference>
<comment type="caution">
    <text evidence="3">The sequence shown here is derived from an EMBL/GenBank/DDBJ whole genome shotgun (WGS) entry which is preliminary data.</text>
</comment>
<dbReference type="Pfam" id="PF02557">
    <property type="entry name" value="VanY"/>
    <property type="match status" value="1"/>
</dbReference>
<feature type="region of interest" description="Disordered" evidence="1">
    <location>
        <begin position="135"/>
        <end position="165"/>
    </location>
</feature>
<dbReference type="Gene3D" id="3.30.1380.10">
    <property type="match status" value="1"/>
</dbReference>
<dbReference type="PANTHER" id="PTHR34385:SF1">
    <property type="entry name" value="PEPTIDOGLYCAN L-ALANYL-D-GLUTAMATE ENDOPEPTIDASE CWLK"/>
    <property type="match status" value="1"/>
</dbReference>
<evidence type="ECO:0000256" key="1">
    <source>
        <dbReference type="SAM" id="MobiDB-lite"/>
    </source>
</evidence>
<gene>
    <name evidence="3" type="ORF">GCM10022261_15760</name>
</gene>
<dbReference type="Proteomes" id="UP001501586">
    <property type="component" value="Unassembled WGS sequence"/>
</dbReference>
<reference evidence="4" key="1">
    <citation type="journal article" date="2019" name="Int. J. Syst. Evol. Microbiol.">
        <title>The Global Catalogue of Microorganisms (GCM) 10K type strain sequencing project: providing services to taxonomists for standard genome sequencing and annotation.</title>
        <authorList>
            <consortium name="The Broad Institute Genomics Platform"/>
            <consortium name="The Broad Institute Genome Sequencing Center for Infectious Disease"/>
            <person name="Wu L."/>
            <person name="Ma J."/>
        </authorList>
    </citation>
    <scope>NUCLEOTIDE SEQUENCE [LARGE SCALE GENOMIC DNA]</scope>
    <source>
        <strain evidence="4">JCM 17458</strain>
    </source>
</reference>
<dbReference type="SUPFAM" id="SSF55166">
    <property type="entry name" value="Hedgehog/DD-peptidase"/>
    <property type="match status" value="1"/>
</dbReference>
<accession>A0ABP8EJA5</accession>
<proteinExistence type="predicted"/>
<name>A0ABP8EJA5_9MICO</name>
<evidence type="ECO:0000313" key="4">
    <source>
        <dbReference type="Proteomes" id="UP001501586"/>
    </source>
</evidence>
<dbReference type="InterPro" id="IPR003709">
    <property type="entry name" value="VanY-like_core_dom"/>
</dbReference>
<evidence type="ECO:0000313" key="3">
    <source>
        <dbReference type="EMBL" id="GAA4284045.1"/>
    </source>
</evidence>
<keyword evidence="4" id="KW-1185">Reference proteome</keyword>
<dbReference type="PANTHER" id="PTHR34385">
    <property type="entry name" value="D-ALANYL-D-ALANINE CARBOXYPEPTIDASE"/>
    <property type="match status" value="1"/>
</dbReference>
<organism evidence="3 4">
    <name type="scientific">Brevibacterium daeguense</name>
    <dbReference type="NCBI Taxonomy" id="909936"/>
    <lineage>
        <taxon>Bacteria</taxon>
        <taxon>Bacillati</taxon>
        <taxon>Actinomycetota</taxon>
        <taxon>Actinomycetes</taxon>
        <taxon>Micrococcales</taxon>
        <taxon>Brevibacteriaceae</taxon>
        <taxon>Brevibacterium</taxon>
    </lineage>
</organism>
<protein>
    <recommendedName>
        <fullName evidence="2">D-alanyl-D-alanine carboxypeptidase-like core domain-containing protein</fullName>
    </recommendedName>
</protein>